<keyword evidence="2" id="KW-1185">Reference proteome</keyword>
<evidence type="ECO:0000313" key="2">
    <source>
        <dbReference type="Proteomes" id="UP001445335"/>
    </source>
</evidence>
<accession>A0AAW1R319</accession>
<dbReference type="PANTHER" id="PTHR47475:SF2">
    <property type="entry name" value="CHROMOSOME TRANSMISSION FIDELITY PROTEIN 8"/>
    <property type="match status" value="1"/>
</dbReference>
<dbReference type="EMBL" id="JALJOU010000052">
    <property type="protein sequence ID" value="KAK9828101.1"/>
    <property type="molecule type" value="Genomic_DNA"/>
</dbReference>
<name>A0AAW1R319_9CHLO</name>
<dbReference type="AlphaFoldDB" id="A0AAW1R319"/>
<evidence type="ECO:0000313" key="1">
    <source>
        <dbReference type="EMBL" id="KAK9828101.1"/>
    </source>
</evidence>
<proteinExistence type="predicted"/>
<protein>
    <submittedName>
        <fullName evidence="1">Uncharacterized protein</fullName>
    </submittedName>
</protein>
<organism evidence="1 2">
    <name type="scientific">Elliptochloris bilobata</name>
    <dbReference type="NCBI Taxonomy" id="381761"/>
    <lineage>
        <taxon>Eukaryota</taxon>
        <taxon>Viridiplantae</taxon>
        <taxon>Chlorophyta</taxon>
        <taxon>core chlorophytes</taxon>
        <taxon>Trebouxiophyceae</taxon>
        <taxon>Trebouxiophyceae incertae sedis</taxon>
        <taxon>Elliptochloris clade</taxon>
        <taxon>Elliptochloris</taxon>
    </lineage>
</organism>
<comment type="caution">
    <text evidence="1">The sequence shown here is derived from an EMBL/GenBank/DDBJ whole genome shotgun (WGS) entry which is preliminary data.</text>
</comment>
<reference evidence="1 2" key="1">
    <citation type="journal article" date="2024" name="Nat. Commun.">
        <title>Phylogenomics reveals the evolutionary origins of lichenization in chlorophyte algae.</title>
        <authorList>
            <person name="Puginier C."/>
            <person name="Libourel C."/>
            <person name="Otte J."/>
            <person name="Skaloud P."/>
            <person name="Haon M."/>
            <person name="Grisel S."/>
            <person name="Petersen M."/>
            <person name="Berrin J.G."/>
            <person name="Delaux P.M."/>
            <person name="Dal Grande F."/>
            <person name="Keller J."/>
        </authorList>
    </citation>
    <scope>NUCLEOTIDE SEQUENCE [LARGE SCALE GENOMIC DNA]</scope>
    <source>
        <strain evidence="1 2">SAG 245.80</strain>
    </source>
</reference>
<dbReference type="PANTHER" id="PTHR47475">
    <property type="entry name" value="CHROMOSOME TRANSMISSION FIDELITY PROTEIN 8"/>
    <property type="match status" value="1"/>
</dbReference>
<sequence>MIELQGELERRDAAQPGKDFMFGRITRSATKEGMLELLIGYHLLEGTVVKLKKPLAPAVEYKVVGVVRHKVLFKNRPRALISKPDPTRRG</sequence>
<dbReference type="Proteomes" id="UP001445335">
    <property type="component" value="Unassembled WGS sequence"/>
</dbReference>
<gene>
    <name evidence="1" type="ORF">WJX81_004331</name>
</gene>